<comment type="caution">
    <text evidence="1">The sequence shown here is derived from an EMBL/GenBank/DDBJ whole genome shotgun (WGS) entry which is preliminary data.</text>
</comment>
<dbReference type="AlphaFoldDB" id="A0AA36G8U3"/>
<feature type="non-terminal residue" evidence="1">
    <location>
        <position position="321"/>
    </location>
</feature>
<protein>
    <submittedName>
        <fullName evidence="1">Uncharacterized protein</fullName>
    </submittedName>
</protein>
<dbReference type="EMBL" id="CATQJA010002664">
    <property type="protein sequence ID" value="CAJ0582273.1"/>
    <property type="molecule type" value="Genomic_DNA"/>
</dbReference>
<sequence>MGHLAVLLSLILLKFAEAAPKCENALRNEVRWYFDQTHRICMATRTDCVSRFQVDAELFGTEEECTVNRMNRFWKNVRVRCPVDLRLATFARTNGDRVPYLFDARMCHDDGFSDMCEKSETCFTVEYLGFCCNDEAFLGDGPNSGIFNVTGLGGPGLNIQGKAVAKPPTEAPVNCNEDGDRNEVEWYRNPQGRGCVAQRIQCSLPKFGRDIRRDVFPDEQSCMDFWFPNEHILRTFDCGEAGFSAAVDANGSPYVYERSLCGSAHDSDFCNRDEVCKTLNDVGYCCQRSSEGPFKYAQIGRNDPTPPLRFNRIRRVIFGRS</sequence>
<keyword evidence="2" id="KW-1185">Reference proteome</keyword>
<evidence type="ECO:0000313" key="2">
    <source>
        <dbReference type="Proteomes" id="UP001177023"/>
    </source>
</evidence>
<gene>
    <name evidence="1" type="ORF">MSPICULIGERA_LOCUS20412</name>
</gene>
<accession>A0AA36G8U3</accession>
<organism evidence="1 2">
    <name type="scientific">Mesorhabditis spiculigera</name>
    <dbReference type="NCBI Taxonomy" id="96644"/>
    <lineage>
        <taxon>Eukaryota</taxon>
        <taxon>Metazoa</taxon>
        <taxon>Ecdysozoa</taxon>
        <taxon>Nematoda</taxon>
        <taxon>Chromadorea</taxon>
        <taxon>Rhabditida</taxon>
        <taxon>Rhabditina</taxon>
        <taxon>Rhabditomorpha</taxon>
        <taxon>Rhabditoidea</taxon>
        <taxon>Rhabditidae</taxon>
        <taxon>Mesorhabditinae</taxon>
        <taxon>Mesorhabditis</taxon>
    </lineage>
</organism>
<proteinExistence type="predicted"/>
<dbReference type="Proteomes" id="UP001177023">
    <property type="component" value="Unassembled WGS sequence"/>
</dbReference>
<name>A0AA36G8U3_9BILA</name>
<evidence type="ECO:0000313" key="1">
    <source>
        <dbReference type="EMBL" id="CAJ0582273.1"/>
    </source>
</evidence>
<reference evidence="1" key="1">
    <citation type="submission" date="2023-06" db="EMBL/GenBank/DDBJ databases">
        <authorList>
            <person name="Delattre M."/>
        </authorList>
    </citation>
    <scope>NUCLEOTIDE SEQUENCE</scope>
    <source>
        <strain evidence="1">AF72</strain>
    </source>
</reference>